<proteinExistence type="predicted"/>
<dbReference type="RefSeq" id="WP_164354993.1">
    <property type="nucleotide sequence ID" value="NZ_JAABNT010000011.1"/>
</dbReference>
<keyword evidence="3" id="KW-1185">Reference proteome</keyword>
<dbReference type="InterPro" id="IPR036397">
    <property type="entry name" value="RNaseH_sf"/>
</dbReference>
<evidence type="ECO:0000313" key="3">
    <source>
        <dbReference type="Proteomes" id="UP000468591"/>
    </source>
</evidence>
<dbReference type="InterPro" id="IPR047655">
    <property type="entry name" value="Transpos_IS630-like"/>
</dbReference>
<feature type="domain" description="Tc1-like transposase DDE" evidence="1">
    <location>
        <begin position="162"/>
        <end position="313"/>
    </location>
</feature>
<dbReference type="Gene3D" id="3.30.420.10">
    <property type="entry name" value="Ribonuclease H-like superfamily/Ribonuclease H"/>
    <property type="match status" value="1"/>
</dbReference>
<dbReference type="NCBIfam" id="NF033545">
    <property type="entry name" value="transpos_IS630"/>
    <property type="match status" value="1"/>
</dbReference>
<dbReference type="GO" id="GO:0003676">
    <property type="term" value="F:nucleic acid binding"/>
    <property type="evidence" value="ECO:0007669"/>
    <property type="project" value="InterPro"/>
</dbReference>
<dbReference type="AlphaFoldDB" id="A0A6P0CHX2"/>
<accession>A0A6P0CHX2</accession>
<evidence type="ECO:0000259" key="1">
    <source>
        <dbReference type="Pfam" id="PF13358"/>
    </source>
</evidence>
<sequence>MRKVHDPSSRQRNRAISVLAHEQGFSIRRISLCLGISRNTCRRYLRAYLDGGVEQLFAPMKRGTRMAENEELKAAVFRVLHQPPRDHAINRTSWIMRDLRTVLSRQGFPVSHQVLRQIIRGAGWKWRKARIVLTSTDPEYRKKLSMVQKILANLASDEAFFSIDEFGPLAVKMKQGLMLGPPGPQRVVPQWQKSKGCLIVTAALELSANQVTHFYSKKKNTKEMIRMLELLIDRYADRRTLFLSWDAASWHVSKKLKQRIKEHNETAVGANLPRVEIAPLPAGAQFLNVIESVFSGMARSIIHNSDYPSVEDTRAAIDQYFSDRNQQFRESPKRAGKRIWGEERVPSTFCDSNNCKDPRWR</sequence>
<name>A0A6P0CHX2_9RHOB</name>
<dbReference type="InterPro" id="IPR009057">
    <property type="entry name" value="Homeodomain-like_sf"/>
</dbReference>
<dbReference type="Pfam" id="PF13384">
    <property type="entry name" value="HTH_23"/>
    <property type="match status" value="1"/>
</dbReference>
<evidence type="ECO:0000313" key="2">
    <source>
        <dbReference type="EMBL" id="NEK24054.1"/>
    </source>
</evidence>
<dbReference type="Proteomes" id="UP000468591">
    <property type="component" value="Unassembled WGS sequence"/>
</dbReference>
<dbReference type="EMBL" id="JAABNT010000011">
    <property type="protein sequence ID" value="NEK24054.1"/>
    <property type="molecule type" value="Genomic_DNA"/>
</dbReference>
<reference evidence="2 3" key="1">
    <citation type="submission" date="2020-01" db="EMBL/GenBank/DDBJ databases">
        <title>Sulfitobacter sediminilitoris sp. nov., isolated from a tidal flat.</title>
        <authorList>
            <person name="Park S."/>
            <person name="Yoon J.-H."/>
        </authorList>
    </citation>
    <scope>NUCLEOTIDE SEQUENCE [LARGE SCALE GENOMIC DNA]</scope>
    <source>
        <strain evidence="2 3">JBTF-M27</strain>
    </source>
</reference>
<dbReference type="Pfam" id="PF13358">
    <property type="entry name" value="DDE_3"/>
    <property type="match status" value="1"/>
</dbReference>
<gene>
    <name evidence="2" type="ORF">GV827_16815</name>
</gene>
<dbReference type="SUPFAM" id="SSF46689">
    <property type="entry name" value="Homeodomain-like"/>
    <property type="match status" value="1"/>
</dbReference>
<organism evidence="2 3">
    <name type="scientific">Sulfitobacter sediminilitoris</name>
    <dbReference type="NCBI Taxonomy" id="2698830"/>
    <lineage>
        <taxon>Bacteria</taxon>
        <taxon>Pseudomonadati</taxon>
        <taxon>Pseudomonadota</taxon>
        <taxon>Alphaproteobacteria</taxon>
        <taxon>Rhodobacterales</taxon>
        <taxon>Roseobacteraceae</taxon>
        <taxon>Sulfitobacter</taxon>
    </lineage>
</organism>
<protein>
    <submittedName>
        <fullName evidence="2">IS630 family transposase</fullName>
    </submittedName>
</protein>
<dbReference type="InterPro" id="IPR038717">
    <property type="entry name" value="Tc1-like_DDE_dom"/>
</dbReference>
<comment type="caution">
    <text evidence="2">The sequence shown here is derived from an EMBL/GenBank/DDBJ whole genome shotgun (WGS) entry which is preliminary data.</text>
</comment>